<accession>A0A9W4TQC0</accession>
<evidence type="ECO:0000313" key="3">
    <source>
        <dbReference type="Proteomes" id="UP001154255"/>
    </source>
</evidence>
<name>A0A9W4TQC0_9PROT</name>
<comment type="caution">
    <text evidence="2">The sequence shown here is derived from an EMBL/GenBank/DDBJ whole genome shotgun (WGS) entry which is preliminary data.</text>
</comment>
<protein>
    <submittedName>
        <fullName evidence="2">Uncharacterized protein</fullName>
    </submittedName>
</protein>
<dbReference type="RefSeq" id="WP_271807723.1">
    <property type="nucleotide sequence ID" value="NZ_CAMXCM010000009.1"/>
</dbReference>
<feature type="region of interest" description="Disordered" evidence="1">
    <location>
        <begin position="15"/>
        <end position="41"/>
    </location>
</feature>
<feature type="compositionally biased region" description="Basic and acidic residues" evidence="1">
    <location>
        <begin position="18"/>
        <end position="38"/>
    </location>
</feature>
<evidence type="ECO:0000256" key="1">
    <source>
        <dbReference type="SAM" id="MobiDB-lite"/>
    </source>
</evidence>
<evidence type="ECO:0000313" key="2">
    <source>
        <dbReference type="EMBL" id="CAI3955738.1"/>
    </source>
</evidence>
<feature type="non-terminal residue" evidence="2">
    <location>
        <position position="1"/>
    </location>
</feature>
<dbReference type="AlphaFoldDB" id="A0A9W4TQC0"/>
<organism evidence="2 3">
    <name type="scientific">Commensalibacter communis</name>
    <dbReference type="NCBI Taxonomy" id="2972786"/>
    <lineage>
        <taxon>Bacteria</taxon>
        <taxon>Pseudomonadati</taxon>
        <taxon>Pseudomonadota</taxon>
        <taxon>Alphaproteobacteria</taxon>
        <taxon>Acetobacterales</taxon>
        <taxon>Acetobacteraceae</taxon>
    </lineage>
</organism>
<dbReference type="EMBL" id="CAMXCM010000009">
    <property type="protein sequence ID" value="CAI3955738.1"/>
    <property type="molecule type" value="Genomic_DNA"/>
</dbReference>
<gene>
    <name evidence="2" type="ORF">R53530_LOCUS2108</name>
</gene>
<sequence length="1142" mass="126804">VENVGTSSDVIVNFTIPKGDKGEKGEQGIQGEKGDKGESYTNDGTVDLNVKSITSDNGQIKSNGNGKLAVQHFSSENGGVYSSTTDYDLGDIYYGKAPYLSFYAWKTLDNRIFYQNSTQELQYETFLSTGGLRGLIGDYSMNLLFDTILYQKWDADKGEFVDIEPTRKRMTIIGTEGFLGHDTVKYGGSFYGDPENPWYYGSRTLRMNPQKLNNIKLNRNLGVSGITNNYMAGTIGLATDYFTGDDDGFITPVIWDTDTDDSAQARALGVPYIPADKKDTLPDTTTIAIGTQSFDINTKKPCWWDGNQWIETCVNNGTADLNVKSINESALVGASGQTLENLLDNSIKVVSVSDATSDNFIEKVKNNKISDVKMVGELLSDNKVIDIANNNDIAEGNIIKISVDSVPTANADEFNKYGIQIRLYVPMVNGDTSMSDGSTAEKMRQLVVTLYYGDILFLKHIGSSSMFGITFPIYHANISRGDQILTDLSQYVVNDGTVDLNVKSINSDNGLIKSDGQGNLTTKSIYLNTIVPNEYTDNESNVSELNTNTIFSVKDDTFSFMVGREQIDRYGKKETKGTHFNISAQGIYLNGQVIVSGYARSNINSYDAKLIDTYTLAQPAGILERYVQTSYLNFERFKIFGDGNSDFSLKNNNGWDYLEYDGIDIFQSPYTCRSVDGKNAIGIKTYALKGARQASSQTLFAQSVTKILGHDSINVDDSLTSYNTRDPWYFSSRLFRMVPKKISDIVIKTQYDYDDVKTITSHYMAGTVGFSTNYFTKSDDDTKQDGFITPVIWDVDTDDVTKGRTLGVPYIPADKKITLPDTANIEVGTQSFDTNSKKPCWWDGSKWVNVIIDGQRAENLIATSAKIYRLEFIDSWNTYINFPNMWGATYGARTKNNGITQRYFEKTRTAAERKQIETDIANEISDPTRKQTALDNIANKQYTDSRSAGLFPNYNVFQMYNRNTFVNLNNYYFDGPLVSTGAVNLGKISDLTSDSIIQDGAVALNSSKLPSVYNATNKSWSNIPVKQKYIGDIANDSSEIIVDTFKVKLIAGATGGISLATTSGTIKVSGFHECLYAATGNGNQLVDATLTASFVSIPDLGITVDHEHRKMWFWNTTTPDDNLYFVELFKRGSKVIMQVWKE</sequence>
<dbReference type="Proteomes" id="UP001154255">
    <property type="component" value="Unassembled WGS sequence"/>
</dbReference>
<proteinExistence type="predicted"/>
<reference evidence="2" key="1">
    <citation type="submission" date="2022-10" db="EMBL/GenBank/DDBJ databases">
        <authorList>
            <person name="Botero Cardona J."/>
        </authorList>
    </citation>
    <scope>NUCLEOTIDE SEQUENCE</scope>
    <source>
        <strain evidence="2">LMG 31819</strain>
    </source>
</reference>